<name>A0A0Q2LYU7_MYCGO</name>
<dbReference type="Proteomes" id="UP000051677">
    <property type="component" value="Unassembled WGS sequence"/>
</dbReference>
<comment type="caution">
    <text evidence="2">The sequence shown here is derived from an EMBL/GenBank/DDBJ whole genome shotgun (WGS) entry which is preliminary data.</text>
</comment>
<accession>A0A0Q2LYU7</accession>
<protein>
    <recommendedName>
        <fullName evidence="4">UsfY protein</fullName>
    </recommendedName>
</protein>
<evidence type="ECO:0008006" key="4">
    <source>
        <dbReference type="Google" id="ProtNLM"/>
    </source>
</evidence>
<dbReference type="EMBL" id="LKTM01000001">
    <property type="protein sequence ID" value="KQH80993.1"/>
    <property type="molecule type" value="Genomic_DNA"/>
</dbReference>
<sequence>MCSTKDPTDHFRTTCPHTGEYFIDRYCWPGVSSIALGVMSLSAGTAAAAYKHYEWLLACGLVAVLAIAGGLAWLVVEHRRVMRIERDWHAAHAHTPRVKELRPVA</sequence>
<organism evidence="2 3">
    <name type="scientific">Mycobacterium gordonae</name>
    <dbReference type="NCBI Taxonomy" id="1778"/>
    <lineage>
        <taxon>Bacteria</taxon>
        <taxon>Bacillati</taxon>
        <taxon>Actinomycetota</taxon>
        <taxon>Actinomycetes</taxon>
        <taxon>Mycobacteriales</taxon>
        <taxon>Mycobacteriaceae</taxon>
        <taxon>Mycobacterium</taxon>
    </lineage>
</organism>
<reference evidence="2 3" key="1">
    <citation type="submission" date="2015-10" db="EMBL/GenBank/DDBJ databases">
        <title>Mycobacterium gordonae draft genome assembly.</title>
        <authorList>
            <person name="Ustinova V."/>
            <person name="Smirnova T."/>
            <person name="Blagodatskikh K."/>
            <person name="Varlamov D."/>
            <person name="Larionova E."/>
            <person name="Chernousova L."/>
        </authorList>
    </citation>
    <scope>NUCLEOTIDE SEQUENCE [LARGE SCALE GENOMIC DNA]</scope>
    <source>
        <strain evidence="2 3">CTRI 14-8773</strain>
    </source>
</reference>
<dbReference type="InterPro" id="IPR049606">
    <property type="entry name" value="UsfY-like"/>
</dbReference>
<proteinExistence type="predicted"/>
<keyword evidence="1" id="KW-0812">Transmembrane</keyword>
<evidence type="ECO:0000256" key="1">
    <source>
        <dbReference type="SAM" id="Phobius"/>
    </source>
</evidence>
<dbReference type="RefSeq" id="WP_055575754.1">
    <property type="nucleotide sequence ID" value="NZ_LKTM01000001.1"/>
</dbReference>
<dbReference type="STRING" id="1778.A9W97_28385"/>
<evidence type="ECO:0000313" key="2">
    <source>
        <dbReference type="EMBL" id="KQH80993.1"/>
    </source>
</evidence>
<keyword evidence="1" id="KW-1133">Transmembrane helix</keyword>
<evidence type="ECO:0000313" key="3">
    <source>
        <dbReference type="Proteomes" id="UP000051677"/>
    </source>
</evidence>
<gene>
    <name evidence="2" type="ORF">AO501_05005</name>
</gene>
<feature type="transmembrane region" description="Helical" evidence="1">
    <location>
        <begin position="55"/>
        <end position="76"/>
    </location>
</feature>
<keyword evidence="1" id="KW-0472">Membrane</keyword>
<dbReference type="NCBIfam" id="NF041247">
    <property type="entry name" value="UsfY"/>
    <property type="match status" value="1"/>
</dbReference>
<feature type="transmembrane region" description="Helical" evidence="1">
    <location>
        <begin position="26"/>
        <end position="49"/>
    </location>
</feature>
<dbReference type="AlphaFoldDB" id="A0A0Q2LYU7"/>
<dbReference type="OrthoDB" id="4741344at2"/>